<protein>
    <submittedName>
        <fullName evidence="1">Uncharacterized protein</fullName>
    </submittedName>
</protein>
<sequence length="71" mass="8003">MGREEWRGRARRIIGDLINLSDSINIPDEPNKVINTPGTDLIPERFSDETPLIRISRSGRVIKTPAKYADA</sequence>
<evidence type="ECO:0000313" key="1">
    <source>
        <dbReference type="EMBL" id="GFN92646.1"/>
    </source>
</evidence>
<name>A0AAV3ZDN9_9GAST</name>
<evidence type="ECO:0000313" key="2">
    <source>
        <dbReference type="Proteomes" id="UP000735302"/>
    </source>
</evidence>
<reference evidence="1 2" key="1">
    <citation type="journal article" date="2021" name="Elife">
        <title>Chloroplast acquisition without the gene transfer in kleptoplastic sea slugs, Plakobranchus ocellatus.</title>
        <authorList>
            <person name="Maeda T."/>
            <person name="Takahashi S."/>
            <person name="Yoshida T."/>
            <person name="Shimamura S."/>
            <person name="Takaki Y."/>
            <person name="Nagai Y."/>
            <person name="Toyoda A."/>
            <person name="Suzuki Y."/>
            <person name="Arimoto A."/>
            <person name="Ishii H."/>
            <person name="Satoh N."/>
            <person name="Nishiyama T."/>
            <person name="Hasebe M."/>
            <person name="Maruyama T."/>
            <person name="Minagawa J."/>
            <person name="Obokata J."/>
            <person name="Shigenobu S."/>
        </authorList>
    </citation>
    <scope>NUCLEOTIDE SEQUENCE [LARGE SCALE GENOMIC DNA]</scope>
</reference>
<dbReference type="EMBL" id="BLXT01002259">
    <property type="protein sequence ID" value="GFN92646.1"/>
    <property type="molecule type" value="Genomic_DNA"/>
</dbReference>
<organism evidence="1 2">
    <name type="scientific">Plakobranchus ocellatus</name>
    <dbReference type="NCBI Taxonomy" id="259542"/>
    <lineage>
        <taxon>Eukaryota</taxon>
        <taxon>Metazoa</taxon>
        <taxon>Spiralia</taxon>
        <taxon>Lophotrochozoa</taxon>
        <taxon>Mollusca</taxon>
        <taxon>Gastropoda</taxon>
        <taxon>Heterobranchia</taxon>
        <taxon>Euthyneura</taxon>
        <taxon>Panpulmonata</taxon>
        <taxon>Sacoglossa</taxon>
        <taxon>Placobranchoidea</taxon>
        <taxon>Plakobranchidae</taxon>
        <taxon>Plakobranchus</taxon>
    </lineage>
</organism>
<dbReference type="AlphaFoldDB" id="A0AAV3ZDN9"/>
<accession>A0AAV3ZDN9</accession>
<gene>
    <name evidence="1" type="ORF">PoB_001915200</name>
</gene>
<proteinExistence type="predicted"/>
<dbReference type="Proteomes" id="UP000735302">
    <property type="component" value="Unassembled WGS sequence"/>
</dbReference>
<keyword evidence="2" id="KW-1185">Reference proteome</keyword>
<comment type="caution">
    <text evidence="1">The sequence shown here is derived from an EMBL/GenBank/DDBJ whole genome shotgun (WGS) entry which is preliminary data.</text>
</comment>